<feature type="region of interest" description="Disordered" evidence="2">
    <location>
        <begin position="371"/>
        <end position="405"/>
    </location>
</feature>
<evidence type="ECO:0000313" key="4">
    <source>
        <dbReference type="Proteomes" id="UP001358417"/>
    </source>
</evidence>
<organism evidence="3 4">
    <name type="scientific">Exophiala bonariae</name>
    <dbReference type="NCBI Taxonomy" id="1690606"/>
    <lineage>
        <taxon>Eukaryota</taxon>
        <taxon>Fungi</taxon>
        <taxon>Dikarya</taxon>
        <taxon>Ascomycota</taxon>
        <taxon>Pezizomycotina</taxon>
        <taxon>Eurotiomycetes</taxon>
        <taxon>Chaetothyriomycetidae</taxon>
        <taxon>Chaetothyriales</taxon>
        <taxon>Herpotrichiellaceae</taxon>
        <taxon>Exophiala</taxon>
    </lineage>
</organism>
<evidence type="ECO:0000256" key="1">
    <source>
        <dbReference type="SAM" id="Coils"/>
    </source>
</evidence>
<accession>A0AAV9NLF5</accession>
<keyword evidence="1" id="KW-0175">Coiled coil</keyword>
<dbReference type="GeneID" id="89975962"/>
<dbReference type="RefSeq" id="XP_064710352.1">
    <property type="nucleotide sequence ID" value="XM_064851349.1"/>
</dbReference>
<gene>
    <name evidence="3" type="ORF">LTR84_007797</name>
</gene>
<dbReference type="EMBL" id="JAVRRD010000003">
    <property type="protein sequence ID" value="KAK5061255.1"/>
    <property type="molecule type" value="Genomic_DNA"/>
</dbReference>
<feature type="coiled-coil region" evidence="1">
    <location>
        <begin position="39"/>
        <end position="66"/>
    </location>
</feature>
<evidence type="ECO:0000313" key="3">
    <source>
        <dbReference type="EMBL" id="KAK5061255.1"/>
    </source>
</evidence>
<protein>
    <submittedName>
        <fullName evidence="3">Uncharacterized protein</fullName>
    </submittedName>
</protein>
<reference evidence="3 4" key="1">
    <citation type="submission" date="2023-08" db="EMBL/GenBank/DDBJ databases">
        <title>Black Yeasts Isolated from many extreme environments.</title>
        <authorList>
            <person name="Coleine C."/>
            <person name="Stajich J.E."/>
            <person name="Selbmann L."/>
        </authorList>
    </citation>
    <scope>NUCLEOTIDE SEQUENCE [LARGE SCALE GENOMIC DNA]</scope>
    <source>
        <strain evidence="3 4">CCFEE 5792</strain>
    </source>
</reference>
<evidence type="ECO:0000256" key="2">
    <source>
        <dbReference type="SAM" id="MobiDB-lite"/>
    </source>
</evidence>
<sequence>MAFFFDLGADPRNPFNQGPTLSHQALQEIPYAPPRATSVNHEEDVLDQLSAQLNDLTLLAEEIVAQQPRTTQVRLMLETRKMFNAYKKSGSMIRLEKNVDQFLKAGDSDGLLTFKAVPNPESKGLPVPSNQEPAHYGRAFRHNFSSADDVYEHAVLPNDRRNPGPAIGLQSLHPLRIIDPNSISYVTTLPWDPVGTLLQWPEGLDLPHGLLGKLNQILSIVDYDCRVRLFHHVCKYGPSPVLRVGIEAQVQSHYSSMIESRTKNYLGMTPETRVFLRNMFEKKPALNLAESRLLARVCRLSVDTINLLWDDLTQSRRAHLAMKVFITAREIERARRLRHREHQEYLQEQRDKKVKELERRKQLEVEQQLKMRHRHVHVGPSSVGVPKGPNAFADRDPQRRRGLGA</sequence>
<dbReference type="AlphaFoldDB" id="A0AAV9NLF5"/>
<dbReference type="Proteomes" id="UP001358417">
    <property type="component" value="Unassembled WGS sequence"/>
</dbReference>
<proteinExistence type="predicted"/>
<name>A0AAV9NLF5_9EURO</name>
<comment type="caution">
    <text evidence="3">The sequence shown here is derived from an EMBL/GenBank/DDBJ whole genome shotgun (WGS) entry which is preliminary data.</text>
</comment>
<keyword evidence="4" id="KW-1185">Reference proteome</keyword>